<evidence type="ECO:0000259" key="3">
    <source>
        <dbReference type="Pfam" id="PF08541"/>
    </source>
</evidence>
<gene>
    <name evidence="5" type="ORF">GAQ70_10565</name>
    <name evidence="6" type="ORF">GAQ75_09325</name>
</gene>
<sequence length="349" mass="38421">MALLKVNNVRIAGISAGVPKNIVKNTGNEIESKEYDASDFVETTGVAERRVTNELTTSDLCYGAAEKLIADLGWDKSEIQALFFITQFPDYIIPATSCILQNKLGLSRDCYAMDISLGCSGWVYGLCSLASLMQTGNIRKALLLAGDGKRTTEHFSLHETLFGHAGTVTALEYDENTKPMYFDFGTDGSGAGSIIIPDGAARNQFCEDSLKMEEVDGQYVSRLETRMKGMDVFSFGITTAPKSIKKLLKFMDDIDISEFDYYLFHQANLKMNKFITKKLKLPENKVPYSMTRYGNTSSASIPLTVVTEIRNEVNASSKKLLCCGFGVGLSWGTVALEIDNIVISDLIEI</sequence>
<comment type="caution">
    <text evidence="6">The sequence shown here is derived from an EMBL/GenBank/DDBJ whole genome shotgun (WGS) entry which is preliminary data.</text>
</comment>
<evidence type="ECO:0000313" key="7">
    <source>
        <dbReference type="Proteomes" id="UP000438773"/>
    </source>
</evidence>
<dbReference type="InterPro" id="IPR016039">
    <property type="entry name" value="Thiolase-like"/>
</dbReference>
<dbReference type="GO" id="GO:0004315">
    <property type="term" value="F:3-oxoacyl-[acyl-carrier-protein] synthase activity"/>
    <property type="evidence" value="ECO:0007669"/>
    <property type="project" value="InterPro"/>
</dbReference>
<dbReference type="SUPFAM" id="SSF53901">
    <property type="entry name" value="Thiolase-like"/>
    <property type="match status" value="1"/>
</dbReference>
<dbReference type="CDD" id="cd00830">
    <property type="entry name" value="KAS_III"/>
    <property type="match status" value="1"/>
</dbReference>
<dbReference type="GO" id="GO:0044550">
    <property type="term" value="P:secondary metabolite biosynthetic process"/>
    <property type="evidence" value="ECO:0007669"/>
    <property type="project" value="TreeGrafter"/>
</dbReference>
<dbReference type="AlphaFoldDB" id="A0A6I0K8S1"/>
<feature type="domain" description="Beta-ketoacyl-[acyl-carrier-protein] synthase III C-terminal" evidence="3">
    <location>
        <begin position="254"/>
        <end position="338"/>
    </location>
</feature>
<keyword evidence="1" id="KW-0808">Transferase</keyword>
<dbReference type="Proteomes" id="UP000438773">
    <property type="component" value="Unassembled WGS sequence"/>
</dbReference>
<evidence type="ECO:0000256" key="1">
    <source>
        <dbReference type="ARBA" id="ARBA00022679"/>
    </source>
</evidence>
<dbReference type="EMBL" id="WCUQ01000005">
    <property type="protein sequence ID" value="KAB4124785.1"/>
    <property type="molecule type" value="Genomic_DNA"/>
</dbReference>
<dbReference type="RefSeq" id="WP_117713446.1">
    <property type="nucleotide sequence ID" value="NZ_CAXVJK010000014.1"/>
</dbReference>
<name>A0A6I0K8S1_BACUN</name>
<dbReference type="EMBL" id="WCUP01000007">
    <property type="protein sequence ID" value="KAB4108991.1"/>
    <property type="molecule type" value="Genomic_DNA"/>
</dbReference>
<reference evidence="7 8" key="1">
    <citation type="journal article" date="2019" name="Nat. Med.">
        <title>A library of human gut bacterial isolates paired with longitudinal multiomics data enables mechanistic microbiome research.</title>
        <authorList>
            <person name="Poyet M."/>
            <person name="Groussin M."/>
            <person name="Gibbons S.M."/>
            <person name="Avila-Pacheco J."/>
            <person name="Jiang X."/>
            <person name="Kearney S.M."/>
            <person name="Perrotta A.R."/>
            <person name="Berdy B."/>
            <person name="Zhao S."/>
            <person name="Lieberman T.D."/>
            <person name="Swanson P.K."/>
            <person name="Smith M."/>
            <person name="Roesemann S."/>
            <person name="Alexander J.E."/>
            <person name="Rich S.A."/>
            <person name="Livny J."/>
            <person name="Vlamakis H."/>
            <person name="Clish C."/>
            <person name="Bullock K."/>
            <person name="Deik A."/>
            <person name="Scott J."/>
            <person name="Pierce K.A."/>
            <person name="Xavier R.J."/>
            <person name="Alm E.J."/>
        </authorList>
    </citation>
    <scope>NUCLEOTIDE SEQUENCE [LARGE SCALE GENOMIC DNA]</scope>
    <source>
        <strain evidence="5 8">BIOML-A36</strain>
        <strain evidence="6 7">BIOML-A37</strain>
    </source>
</reference>
<evidence type="ECO:0000313" key="6">
    <source>
        <dbReference type="EMBL" id="KAB4124785.1"/>
    </source>
</evidence>
<evidence type="ECO:0000313" key="5">
    <source>
        <dbReference type="EMBL" id="KAB4108991.1"/>
    </source>
</evidence>
<dbReference type="PANTHER" id="PTHR34069">
    <property type="entry name" value="3-OXOACYL-[ACYL-CARRIER-PROTEIN] SYNTHASE 3"/>
    <property type="match status" value="1"/>
</dbReference>
<evidence type="ECO:0000256" key="2">
    <source>
        <dbReference type="ARBA" id="ARBA00023315"/>
    </source>
</evidence>
<dbReference type="InterPro" id="IPR013751">
    <property type="entry name" value="ACP_syn_III_N"/>
</dbReference>
<dbReference type="Pfam" id="PF08545">
    <property type="entry name" value="ACP_syn_III"/>
    <property type="match status" value="1"/>
</dbReference>
<organism evidence="6 7">
    <name type="scientific">Bacteroides uniformis</name>
    <dbReference type="NCBI Taxonomy" id="820"/>
    <lineage>
        <taxon>Bacteria</taxon>
        <taxon>Pseudomonadati</taxon>
        <taxon>Bacteroidota</taxon>
        <taxon>Bacteroidia</taxon>
        <taxon>Bacteroidales</taxon>
        <taxon>Bacteroidaceae</taxon>
        <taxon>Bacteroides</taxon>
    </lineage>
</organism>
<dbReference type="InterPro" id="IPR013747">
    <property type="entry name" value="ACP_syn_III_C"/>
</dbReference>
<feature type="domain" description="Beta-ketoacyl-[acyl-carrier-protein] synthase III N-terminal" evidence="4">
    <location>
        <begin position="113"/>
        <end position="188"/>
    </location>
</feature>
<dbReference type="PANTHER" id="PTHR34069:SF3">
    <property type="entry name" value="ACYL-COA:ACYL-COA ALKYLTRANSFERASE"/>
    <property type="match status" value="1"/>
</dbReference>
<dbReference type="Pfam" id="PF08541">
    <property type="entry name" value="ACP_syn_III_C"/>
    <property type="match status" value="1"/>
</dbReference>
<keyword evidence="2" id="KW-0012">Acyltransferase</keyword>
<protein>
    <submittedName>
        <fullName evidence="6">Ketoacyl-ACP synthase III</fullName>
    </submittedName>
</protein>
<dbReference type="Gene3D" id="3.40.47.10">
    <property type="match status" value="1"/>
</dbReference>
<evidence type="ECO:0000259" key="4">
    <source>
        <dbReference type="Pfam" id="PF08545"/>
    </source>
</evidence>
<evidence type="ECO:0000313" key="8">
    <source>
        <dbReference type="Proteomes" id="UP000441711"/>
    </source>
</evidence>
<dbReference type="GO" id="GO:0006633">
    <property type="term" value="P:fatty acid biosynthetic process"/>
    <property type="evidence" value="ECO:0007669"/>
    <property type="project" value="InterPro"/>
</dbReference>
<proteinExistence type="predicted"/>
<dbReference type="Proteomes" id="UP000441711">
    <property type="component" value="Unassembled WGS sequence"/>
</dbReference>
<accession>A0A6I0K8S1</accession>